<feature type="domain" description="ABC transporter" evidence="15">
    <location>
        <begin position="1002"/>
        <end position="1238"/>
    </location>
</feature>
<dbReference type="CDD" id="cd18577">
    <property type="entry name" value="ABC_6TM_Pgp_ABCB1_D1_like"/>
    <property type="match status" value="1"/>
</dbReference>
<feature type="domain" description="ABC transmembrane type-1" evidence="16">
    <location>
        <begin position="47"/>
        <end position="335"/>
    </location>
</feature>
<feature type="domain" description="ABC transmembrane type-1" evidence="16">
    <location>
        <begin position="680"/>
        <end position="967"/>
    </location>
</feature>
<dbReference type="PROSITE" id="PS51133">
    <property type="entry name" value="ZF_TFIIS_2"/>
    <property type="match status" value="1"/>
</dbReference>
<evidence type="ECO:0000256" key="1">
    <source>
        <dbReference type="ARBA" id="ARBA00004141"/>
    </source>
</evidence>
<accession>A0ABQ8HRY5</accession>
<dbReference type="PROSITE" id="PS50893">
    <property type="entry name" value="ABC_TRANSPORTER_2"/>
    <property type="match status" value="2"/>
</dbReference>
<dbReference type="InterPro" id="IPR039421">
    <property type="entry name" value="Type_1_exporter"/>
</dbReference>
<evidence type="ECO:0000256" key="2">
    <source>
        <dbReference type="ARBA" id="ARBA00007577"/>
    </source>
</evidence>
<name>A0ABQ8HRY5_9ROSI</name>
<feature type="domain" description="ABC transporter" evidence="15">
    <location>
        <begin position="370"/>
        <end position="605"/>
    </location>
</feature>
<protein>
    <submittedName>
        <fullName evidence="18">Uncharacterized protein</fullName>
    </submittedName>
</protein>
<comment type="caution">
    <text evidence="18">The sequence shown here is derived from an EMBL/GenBank/DDBJ whole genome shotgun (WGS) entry which is preliminary data.</text>
</comment>
<organism evidence="18 19">
    <name type="scientific">Xanthoceras sorbifolium</name>
    <dbReference type="NCBI Taxonomy" id="99658"/>
    <lineage>
        <taxon>Eukaryota</taxon>
        <taxon>Viridiplantae</taxon>
        <taxon>Streptophyta</taxon>
        <taxon>Embryophyta</taxon>
        <taxon>Tracheophyta</taxon>
        <taxon>Spermatophyta</taxon>
        <taxon>Magnoliopsida</taxon>
        <taxon>eudicotyledons</taxon>
        <taxon>Gunneridae</taxon>
        <taxon>Pentapetalae</taxon>
        <taxon>rosids</taxon>
        <taxon>malvids</taxon>
        <taxon>Sapindales</taxon>
        <taxon>Sapindaceae</taxon>
        <taxon>Xanthoceroideae</taxon>
        <taxon>Xanthoceras</taxon>
    </lineage>
</organism>
<evidence type="ECO:0000256" key="10">
    <source>
        <dbReference type="ARBA" id="ARBA00022840"/>
    </source>
</evidence>
<evidence type="ECO:0000256" key="5">
    <source>
        <dbReference type="ARBA" id="ARBA00022723"/>
    </source>
</evidence>
<keyword evidence="10" id="KW-0067">ATP-binding</keyword>
<feature type="domain" description="TFIIS-type" evidence="17">
    <location>
        <begin position="1390"/>
        <end position="1430"/>
    </location>
</feature>
<dbReference type="InterPro" id="IPR034004">
    <property type="entry name" value="Zn_ribbon_RPA12_C"/>
</dbReference>
<evidence type="ECO:0000256" key="14">
    <source>
        <dbReference type="SAM" id="Phobius"/>
    </source>
</evidence>
<feature type="transmembrane region" description="Helical" evidence="14">
    <location>
        <begin position="43"/>
        <end position="71"/>
    </location>
</feature>
<dbReference type="Gene3D" id="1.20.1560.10">
    <property type="entry name" value="ABC transporter type 1, transmembrane domain"/>
    <property type="match status" value="1"/>
</dbReference>
<dbReference type="SMART" id="SM00382">
    <property type="entry name" value="AAA"/>
    <property type="match status" value="2"/>
</dbReference>
<evidence type="ECO:0000256" key="6">
    <source>
        <dbReference type="ARBA" id="ARBA00022737"/>
    </source>
</evidence>
<feature type="transmembrane region" description="Helical" evidence="14">
    <location>
        <begin position="827"/>
        <end position="846"/>
    </location>
</feature>
<dbReference type="Proteomes" id="UP000827721">
    <property type="component" value="Unassembled WGS sequence"/>
</dbReference>
<evidence type="ECO:0000256" key="13">
    <source>
        <dbReference type="PROSITE-ProRule" id="PRU00472"/>
    </source>
</evidence>
<evidence type="ECO:0000256" key="4">
    <source>
        <dbReference type="ARBA" id="ARBA00022692"/>
    </source>
</evidence>
<dbReference type="Pfam" id="PF00664">
    <property type="entry name" value="ABC_membrane"/>
    <property type="match status" value="2"/>
</dbReference>
<keyword evidence="11 14" id="KW-1133">Transmembrane helix</keyword>
<dbReference type="Gene3D" id="2.20.25.10">
    <property type="match status" value="1"/>
</dbReference>
<dbReference type="SMART" id="SM00440">
    <property type="entry name" value="ZnF_C2C2"/>
    <property type="match status" value="1"/>
</dbReference>
<dbReference type="InterPro" id="IPR003439">
    <property type="entry name" value="ABC_transporter-like_ATP-bd"/>
</dbReference>
<comment type="subcellular location">
    <subcellularLocation>
        <location evidence="1">Membrane</location>
        <topology evidence="1">Multi-pass membrane protein</topology>
    </subcellularLocation>
</comment>
<keyword evidence="7" id="KW-0547">Nucleotide-binding</keyword>
<keyword evidence="12 14" id="KW-0472">Membrane</keyword>
<dbReference type="SUPFAM" id="SSF90123">
    <property type="entry name" value="ABC transporter transmembrane region"/>
    <property type="match status" value="2"/>
</dbReference>
<feature type="transmembrane region" description="Helical" evidence="14">
    <location>
        <begin position="941"/>
        <end position="961"/>
    </location>
</feature>
<dbReference type="Pfam" id="PF01096">
    <property type="entry name" value="Zn_ribbon_TFIIS"/>
    <property type="match status" value="1"/>
</dbReference>
<feature type="transmembrane region" description="Helical" evidence="14">
    <location>
        <begin position="676"/>
        <end position="701"/>
    </location>
</feature>
<evidence type="ECO:0000256" key="9">
    <source>
        <dbReference type="ARBA" id="ARBA00022833"/>
    </source>
</evidence>
<feature type="transmembrane region" description="Helical" evidence="14">
    <location>
        <begin position="178"/>
        <end position="210"/>
    </location>
</feature>
<keyword evidence="9" id="KW-0862">Zinc</keyword>
<feature type="transmembrane region" description="Helical" evidence="14">
    <location>
        <begin position="907"/>
        <end position="929"/>
    </location>
</feature>
<feature type="transmembrane region" description="Helical" evidence="14">
    <location>
        <begin position="92"/>
        <end position="114"/>
    </location>
</feature>
<dbReference type="CDD" id="cd03249">
    <property type="entry name" value="ABC_MTABC3_MDL1_MDL2"/>
    <property type="match status" value="2"/>
</dbReference>
<dbReference type="EMBL" id="JAFEMO010000007">
    <property type="protein sequence ID" value="KAH7567111.1"/>
    <property type="molecule type" value="Genomic_DNA"/>
</dbReference>
<dbReference type="PANTHER" id="PTHR43394:SF11">
    <property type="entry name" value="ATP-BINDING CASSETTE TRANSPORTER"/>
    <property type="match status" value="1"/>
</dbReference>
<evidence type="ECO:0000259" key="16">
    <source>
        <dbReference type="PROSITE" id="PS50929"/>
    </source>
</evidence>
<dbReference type="CDD" id="cd18578">
    <property type="entry name" value="ABC_6TM_Pgp_ABCB1_D2_like"/>
    <property type="match status" value="1"/>
</dbReference>
<dbReference type="Gene3D" id="3.40.50.300">
    <property type="entry name" value="P-loop containing nucleotide triphosphate hydrolases"/>
    <property type="match status" value="2"/>
</dbReference>
<dbReference type="InterPro" id="IPR027417">
    <property type="entry name" value="P-loop_NTPase"/>
</dbReference>
<dbReference type="InterPro" id="IPR003593">
    <property type="entry name" value="AAA+_ATPase"/>
</dbReference>
<dbReference type="CDD" id="cd10507">
    <property type="entry name" value="Zn-ribbon_RPA12"/>
    <property type="match status" value="1"/>
</dbReference>
<proteinExistence type="inferred from homology"/>
<dbReference type="PROSITE" id="PS00211">
    <property type="entry name" value="ABC_TRANSPORTER_1"/>
    <property type="match status" value="2"/>
</dbReference>
<evidence type="ECO:0000256" key="12">
    <source>
        <dbReference type="ARBA" id="ARBA00023136"/>
    </source>
</evidence>
<dbReference type="InterPro" id="IPR011527">
    <property type="entry name" value="ABC1_TM_dom"/>
</dbReference>
<keyword evidence="3" id="KW-0813">Transport</keyword>
<evidence type="ECO:0000256" key="8">
    <source>
        <dbReference type="ARBA" id="ARBA00022771"/>
    </source>
</evidence>
<dbReference type="PROSITE" id="PS50929">
    <property type="entry name" value="ABC_TM1F"/>
    <property type="match status" value="2"/>
</dbReference>
<reference evidence="18 19" key="1">
    <citation type="submission" date="2021-02" db="EMBL/GenBank/DDBJ databases">
        <title>Plant Genome Project.</title>
        <authorList>
            <person name="Zhang R.-G."/>
        </authorList>
    </citation>
    <scope>NUCLEOTIDE SEQUENCE [LARGE SCALE GENOMIC DNA]</scope>
    <source>
        <tissue evidence="18">Leaves</tissue>
    </source>
</reference>
<keyword evidence="5" id="KW-0479">Metal-binding</keyword>
<dbReference type="InterPro" id="IPR001222">
    <property type="entry name" value="Znf_TFIIS"/>
</dbReference>
<evidence type="ECO:0000256" key="3">
    <source>
        <dbReference type="ARBA" id="ARBA00022448"/>
    </source>
</evidence>
<evidence type="ECO:0000256" key="7">
    <source>
        <dbReference type="ARBA" id="ARBA00022741"/>
    </source>
</evidence>
<dbReference type="InterPro" id="IPR036640">
    <property type="entry name" value="ABC1_TM_sf"/>
</dbReference>
<keyword evidence="19" id="KW-1185">Reference proteome</keyword>
<sequence length="1432" mass="156320">MEGVELVSTELNDHTETNQQKNSSKKQSVSFFGLFAAADKTDYLLMFIGSLGAIIHGAALPVFFILFGRMIDSLGHLSSNPHKLSSRISEHALYLLYLGVVVLASAWIGVAFWMQTGERQTSRLRLKYLQSVLRRDMNFFDTEARDSNIIFHISSDAILVQDAIGDKTGHTLRYLSQFIVGFAVGFLSVWQLTLLTLAVVPLIAVAGGAYTITMSTLSEKGEAAYAEAGKVAEEVISQVRTVYSFVGEDKAVEAYSQSLNNALKLGKKSGIAKGVGVGMTYGLLFCAWSLLLWYASVLVRHGHTNGGKAFTTIINVIFSGFALGQATPNLAAIAKGQAAAANIMTMIRPDSNSSERSANGVMLPKLVGQIEFQEVCFAYPSRPGRVFENLSFTISAGKTFAVVGPSGSGKSTIISMVQRLYEPNSGKVLLDGHDIKSLQLKWLREQMGLVSQEPALFATTIATNILLGKEDASMSQVIEAAKAANAHSFIQELPDSYDTQVGEGGTQLSGGQKQRIAIARAVLRNPKILLLDEATSALDAGSELIVQQALEKIMSNRTTIIVAHRLSTIRDVDTIIVLKNGQVVESGTHQDLISKGGEYATLVNLQMSGEDDKSSRLIGRSESFRHSSRHSSFRDLPNSQNHLLDHLDPSDQNLSQKNLAHAPSIWQLLKLNAPEWPYAVLGSIGAILAGMEAPLFALGITHILTAFYSPDHSQMKQEVQHVALIFVGVAIITIPIYLLQHYFYTLMGEHLTTRVRLSMFSAILENEIGWFDLDENNTGSLTSTLAADATLVRSALADRLSTIVQNVSLTVTAFVIAFTLSWRLAAVVAASLPLLIGASITEQLFLKGFGGDYSRAYSRATAVAREAIANVRTVAAYGIEDRIAIQFASELSQPNKQTLLRGHISGIGYGVSQFFAFCSYALGLWYASVLIKQKASNFGDIMNSFMVLIITALAIAETLALTPDIVKGTQALGSVFSILYRKTAIQPNDPASKVVTHIKGDVDFRHVSFKYPVRPDITIFQDLSLRVSAGKSLAIVGQSGSGKSTVVALVMRFYDPLSGTVMIDKCDIKTMNLKSLRRKIGLVQQEPALFSTSIYENIKYGNEEATEIEIIEAAKAANAHGFISRMPEGYQTDAGDRGVQLSGGQKQRVAIARAILKNPSILLLDEATSALDTASEKLVQEALDKLMQGRTTIMVAHRLSTIRDADKIAVLQHGKVAEIGSHDQLIRKANSIYKQLVKLQQENNTQEVEGLDGSNLTPVRASAKSQKNLSNLTLPNAHNIKVHCGSIERLHACLPLPLYLYKAISVNLSLKELSMAYSQGRDFLFCNYCGTMLTMEAKYVTCPLCKFKRNAKEVAGKEISYTVTAEDIRRELGLSLFDTAGDNKVQWSKVKKTCEKCQNPEMHYSTRQTRSADEGQTTHYLCPRCGFQCQES</sequence>
<keyword evidence="6" id="KW-0677">Repeat</keyword>
<gene>
    <name evidence="18" type="ORF">JRO89_XS07G0019100</name>
</gene>
<evidence type="ECO:0000313" key="19">
    <source>
        <dbReference type="Proteomes" id="UP000827721"/>
    </source>
</evidence>
<evidence type="ECO:0000259" key="15">
    <source>
        <dbReference type="PROSITE" id="PS50893"/>
    </source>
</evidence>
<dbReference type="Pfam" id="PF00005">
    <property type="entry name" value="ABC_tran"/>
    <property type="match status" value="2"/>
</dbReference>
<evidence type="ECO:0000313" key="18">
    <source>
        <dbReference type="EMBL" id="KAH7567111.1"/>
    </source>
</evidence>
<comment type="similarity">
    <text evidence="2">Belongs to the ABC transporter superfamily. ABCB family. Multidrug resistance exporter (TC 3.A.1.201) subfamily.</text>
</comment>
<dbReference type="SUPFAM" id="SSF57783">
    <property type="entry name" value="Zinc beta-ribbon"/>
    <property type="match status" value="1"/>
</dbReference>
<dbReference type="SUPFAM" id="SSF52540">
    <property type="entry name" value="P-loop containing nucleoside triphosphate hydrolases"/>
    <property type="match status" value="2"/>
</dbReference>
<feature type="transmembrane region" description="Helical" evidence="14">
    <location>
        <begin position="722"/>
        <end position="744"/>
    </location>
</feature>
<dbReference type="PANTHER" id="PTHR43394">
    <property type="entry name" value="ATP-DEPENDENT PERMEASE MDL1, MITOCHONDRIAL"/>
    <property type="match status" value="1"/>
</dbReference>
<feature type="transmembrane region" description="Helical" evidence="14">
    <location>
        <begin position="803"/>
        <end position="820"/>
    </location>
</feature>
<keyword evidence="8 13" id="KW-0863">Zinc-finger</keyword>
<evidence type="ECO:0000259" key="17">
    <source>
        <dbReference type="PROSITE" id="PS51133"/>
    </source>
</evidence>
<feature type="transmembrane region" description="Helical" evidence="14">
    <location>
        <begin position="274"/>
        <end position="295"/>
    </location>
</feature>
<evidence type="ECO:0000256" key="11">
    <source>
        <dbReference type="ARBA" id="ARBA00022989"/>
    </source>
</evidence>
<dbReference type="InterPro" id="IPR017871">
    <property type="entry name" value="ABC_transporter-like_CS"/>
</dbReference>
<keyword evidence="4 14" id="KW-0812">Transmembrane</keyword>